<dbReference type="SUPFAM" id="SSF56214">
    <property type="entry name" value="4'-phosphopantetheinyl transferase"/>
    <property type="match status" value="1"/>
</dbReference>
<keyword evidence="1 8" id="KW-0444">Lipid biosynthesis</keyword>
<comment type="function">
    <text evidence="8">Transfers the 4'-phosphopantetheine moiety from coenzyme A to a Ser of acyl-carrier-protein.</text>
</comment>
<accession>A0A1X7HRR8</accession>
<comment type="cofactor">
    <cofactor evidence="8">
        <name>Mg(2+)</name>
        <dbReference type="ChEBI" id="CHEBI:18420"/>
    </cofactor>
</comment>
<dbReference type="EC" id="2.7.8.7" evidence="8"/>
<evidence type="ECO:0000256" key="7">
    <source>
        <dbReference type="ARBA" id="ARBA00023160"/>
    </source>
</evidence>
<dbReference type="Pfam" id="PF01648">
    <property type="entry name" value="ACPS"/>
    <property type="match status" value="1"/>
</dbReference>
<dbReference type="STRING" id="1313296.SAMN05661091_5193"/>
<dbReference type="GO" id="GO:0005737">
    <property type="term" value="C:cytoplasm"/>
    <property type="evidence" value="ECO:0007669"/>
    <property type="project" value="UniProtKB-SubCell"/>
</dbReference>
<reference evidence="10 11" key="1">
    <citation type="submission" date="2017-04" db="EMBL/GenBank/DDBJ databases">
        <authorList>
            <person name="Afonso C.L."/>
            <person name="Miller P.J."/>
            <person name="Scott M.A."/>
            <person name="Spackman E."/>
            <person name="Goraichik I."/>
            <person name="Dimitrov K.M."/>
            <person name="Suarez D.L."/>
            <person name="Swayne D.E."/>
        </authorList>
    </citation>
    <scope>NUCLEOTIDE SEQUENCE [LARGE SCALE GENOMIC DNA]</scope>
    <source>
        <strain evidence="10 11">N3/975</strain>
    </source>
</reference>
<keyword evidence="7 8" id="KW-0275">Fatty acid biosynthesis</keyword>
<dbReference type="InterPro" id="IPR004568">
    <property type="entry name" value="Ppantetheine-prot_Trfase_dom"/>
</dbReference>
<dbReference type="NCBIfam" id="TIGR00516">
    <property type="entry name" value="acpS"/>
    <property type="match status" value="1"/>
</dbReference>
<dbReference type="EMBL" id="LT840184">
    <property type="protein sequence ID" value="SMF90700.1"/>
    <property type="molecule type" value="Genomic_DNA"/>
</dbReference>
<keyword evidence="11" id="KW-1185">Reference proteome</keyword>
<dbReference type="InterPro" id="IPR008278">
    <property type="entry name" value="4-PPantetheinyl_Trfase_dom"/>
</dbReference>
<organism evidence="10 11">
    <name type="scientific">Paenibacillus uliginis N3/975</name>
    <dbReference type="NCBI Taxonomy" id="1313296"/>
    <lineage>
        <taxon>Bacteria</taxon>
        <taxon>Bacillati</taxon>
        <taxon>Bacillota</taxon>
        <taxon>Bacilli</taxon>
        <taxon>Bacillales</taxon>
        <taxon>Paenibacillaceae</taxon>
        <taxon>Paenibacillus</taxon>
    </lineage>
</organism>
<dbReference type="RefSeq" id="WP_208915843.1">
    <property type="nucleotide sequence ID" value="NZ_LT840184.1"/>
</dbReference>
<feature type="binding site" evidence="8">
    <location>
        <position position="59"/>
    </location>
    <ligand>
        <name>Mg(2+)</name>
        <dbReference type="ChEBI" id="CHEBI:18420"/>
    </ligand>
</feature>
<name>A0A1X7HRR8_9BACL</name>
<comment type="catalytic activity">
    <reaction evidence="8">
        <text>apo-[ACP] + CoA = holo-[ACP] + adenosine 3',5'-bisphosphate + H(+)</text>
        <dbReference type="Rhea" id="RHEA:12068"/>
        <dbReference type="Rhea" id="RHEA-COMP:9685"/>
        <dbReference type="Rhea" id="RHEA-COMP:9690"/>
        <dbReference type="ChEBI" id="CHEBI:15378"/>
        <dbReference type="ChEBI" id="CHEBI:29999"/>
        <dbReference type="ChEBI" id="CHEBI:57287"/>
        <dbReference type="ChEBI" id="CHEBI:58343"/>
        <dbReference type="ChEBI" id="CHEBI:64479"/>
        <dbReference type="EC" id="2.7.8.7"/>
    </reaction>
</comment>
<evidence type="ECO:0000313" key="10">
    <source>
        <dbReference type="EMBL" id="SMF90700.1"/>
    </source>
</evidence>
<evidence type="ECO:0000256" key="3">
    <source>
        <dbReference type="ARBA" id="ARBA00022723"/>
    </source>
</evidence>
<dbReference type="GO" id="GO:0006633">
    <property type="term" value="P:fatty acid biosynthetic process"/>
    <property type="evidence" value="ECO:0007669"/>
    <property type="project" value="UniProtKB-UniRule"/>
</dbReference>
<dbReference type="GO" id="GO:0008897">
    <property type="term" value="F:holo-[acyl-carrier-protein] synthase activity"/>
    <property type="evidence" value="ECO:0007669"/>
    <property type="project" value="UniProtKB-UniRule"/>
</dbReference>
<keyword evidence="6 8" id="KW-0443">Lipid metabolism</keyword>
<keyword evidence="5 8" id="KW-0460">Magnesium</keyword>
<evidence type="ECO:0000256" key="6">
    <source>
        <dbReference type="ARBA" id="ARBA00023098"/>
    </source>
</evidence>
<evidence type="ECO:0000313" key="11">
    <source>
        <dbReference type="Proteomes" id="UP000192940"/>
    </source>
</evidence>
<feature type="domain" description="4'-phosphopantetheinyl transferase" evidence="9">
    <location>
        <begin position="4"/>
        <end position="95"/>
    </location>
</feature>
<keyword evidence="3 8" id="KW-0479">Metal-binding</keyword>
<dbReference type="AlphaFoldDB" id="A0A1X7HRR8"/>
<dbReference type="Proteomes" id="UP000192940">
    <property type="component" value="Chromosome I"/>
</dbReference>
<protein>
    <recommendedName>
        <fullName evidence="8">Holo-[acyl-carrier-protein] synthase</fullName>
        <shortName evidence="8">Holo-ACP synthase</shortName>
        <ecNumber evidence="8">2.7.8.7</ecNumber>
    </recommendedName>
    <alternativeName>
        <fullName evidence="8">4'-phosphopantetheinyl transferase AcpS</fullName>
    </alternativeName>
</protein>
<evidence type="ECO:0000256" key="1">
    <source>
        <dbReference type="ARBA" id="ARBA00022516"/>
    </source>
</evidence>
<dbReference type="InterPro" id="IPR037143">
    <property type="entry name" value="4-PPantetheinyl_Trfase_dom_sf"/>
</dbReference>
<proteinExistence type="inferred from homology"/>
<feature type="binding site" evidence="8">
    <location>
        <position position="8"/>
    </location>
    <ligand>
        <name>Mg(2+)</name>
        <dbReference type="ChEBI" id="CHEBI:18420"/>
    </ligand>
</feature>
<evidence type="ECO:0000256" key="8">
    <source>
        <dbReference type="HAMAP-Rule" id="MF_00101"/>
    </source>
</evidence>
<gene>
    <name evidence="8" type="primary">acpS</name>
    <name evidence="10" type="ORF">SAMN05661091_5193</name>
</gene>
<evidence type="ECO:0000256" key="5">
    <source>
        <dbReference type="ARBA" id="ARBA00022842"/>
    </source>
</evidence>
<comment type="similarity">
    <text evidence="8">Belongs to the P-Pant transferase superfamily. AcpS family.</text>
</comment>
<evidence type="ECO:0000256" key="4">
    <source>
        <dbReference type="ARBA" id="ARBA00022832"/>
    </source>
</evidence>
<sequence length="133" mass="14597">MIYGIGHDVLEMRRVALLMEGPHGQKFMERVLTRAERTLAENKGGSRTEFVAGRFAAKEAVSKAFGCGIGSVIGFWDIEILPDKQGKPVVTLSASAWSRLGISEPDHYALHLTISHQTELASAFSVVEKLQDK</sequence>
<keyword evidence="8" id="KW-0963">Cytoplasm</keyword>
<evidence type="ECO:0000256" key="2">
    <source>
        <dbReference type="ARBA" id="ARBA00022679"/>
    </source>
</evidence>
<dbReference type="Gene3D" id="3.90.470.20">
    <property type="entry name" value="4'-phosphopantetheinyl transferase domain"/>
    <property type="match status" value="1"/>
</dbReference>
<evidence type="ECO:0000259" key="9">
    <source>
        <dbReference type="Pfam" id="PF01648"/>
    </source>
</evidence>
<comment type="subcellular location">
    <subcellularLocation>
        <location evidence="8">Cytoplasm</location>
    </subcellularLocation>
</comment>
<keyword evidence="4 8" id="KW-0276">Fatty acid metabolism</keyword>
<dbReference type="NCBIfam" id="TIGR00556">
    <property type="entry name" value="pantethn_trn"/>
    <property type="match status" value="1"/>
</dbReference>
<dbReference type="GO" id="GO:0000287">
    <property type="term" value="F:magnesium ion binding"/>
    <property type="evidence" value="ECO:0007669"/>
    <property type="project" value="UniProtKB-UniRule"/>
</dbReference>
<dbReference type="HAMAP" id="MF_00101">
    <property type="entry name" value="AcpS"/>
    <property type="match status" value="1"/>
</dbReference>
<dbReference type="InterPro" id="IPR002582">
    <property type="entry name" value="ACPS"/>
</dbReference>
<keyword evidence="2 8" id="KW-0808">Transferase</keyword>